<gene>
    <name evidence="2" type="ORF">NLU13_1352</name>
</gene>
<dbReference type="AlphaFoldDB" id="A0AA39GQT1"/>
<reference evidence="2" key="1">
    <citation type="submission" date="2022-10" db="EMBL/GenBank/DDBJ databases">
        <title>Determination and structural analysis of whole genome sequence of Sarocladium strictum F4-1.</title>
        <authorList>
            <person name="Hu L."/>
            <person name="Jiang Y."/>
        </authorList>
    </citation>
    <scope>NUCLEOTIDE SEQUENCE</scope>
    <source>
        <strain evidence="2">F4-1</strain>
    </source>
</reference>
<feature type="compositionally biased region" description="Basic and acidic residues" evidence="1">
    <location>
        <begin position="358"/>
        <end position="368"/>
    </location>
</feature>
<protein>
    <submittedName>
        <fullName evidence="2">Uncharacterized protein</fullName>
    </submittedName>
</protein>
<dbReference type="Proteomes" id="UP001175261">
    <property type="component" value="Unassembled WGS sequence"/>
</dbReference>
<dbReference type="EMBL" id="JAPDFR010000001">
    <property type="protein sequence ID" value="KAK0391853.1"/>
    <property type="molecule type" value="Genomic_DNA"/>
</dbReference>
<evidence type="ECO:0000313" key="2">
    <source>
        <dbReference type="EMBL" id="KAK0391853.1"/>
    </source>
</evidence>
<comment type="caution">
    <text evidence="2">The sequence shown here is derived from an EMBL/GenBank/DDBJ whole genome shotgun (WGS) entry which is preliminary data.</text>
</comment>
<accession>A0AA39GQT1</accession>
<sequence length="406" mass="45977">MNCELPDFDEHCPRQLLSEADRLHLTTFTPMRNFSWEFTELANPLRTSDTWKVELENITSGIQALANDNFALELTFPGLTPAWSFSAPRSFYQLMSLLTSDASDKGIWDQIVSDRQQRTYLVRGMILKAIESKVFCEALFSFQNAAMRAQHTQEYLRRHNFVSDDFWAGVDTVTTDILTLLLPLYNRVEEECLKALVTVKSTSRADFHQSLHDIVAACAWLSVSMRANDGVVQWTWPKPGTRCTWEQVNANADIYKASEKSRAVLLGKGSIESRATARVKTVITPEISYHCIDHQCARLGSKKRVLISQTVIYYAGDAASNGLDHDRLTIPFADHVISSKVQPRKPQDRSLRRGQVHFTDKNMKDRKSQSGGEIASLNAPKRRGESQEKSRSYKRGRLHSTIGSDT</sequence>
<keyword evidence="3" id="KW-1185">Reference proteome</keyword>
<organism evidence="2 3">
    <name type="scientific">Sarocladium strictum</name>
    <name type="common">Black bundle disease fungus</name>
    <name type="synonym">Acremonium strictum</name>
    <dbReference type="NCBI Taxonomy" id="5046"/>
    <lineage>
        <taxon>Eukaryota</taxon>
        <taxon>Fungi</taxon>
        <taxon>Dikarya</taxon>
        <taxon>Ascomycota</taxon>
        <taxon>Pezizomycotina</taxon>
        <taxon>Sordariomycetes</taxon>
        <taxon>Hypocreomycetidae</taxon>
        <taxon>Hypocreales</taxon>
        <taxon>Sarocladiaceae</taxon>
        <taxon>Sarocladium</taxon>
    </lineage>
</organism>
<name>A0AA39GQT1_SARSR</name>
<evidence type="ECO:0000256" key="1">
    <source>
        <dbReference type="SAM" id="MobiDB-lite"/>
    </source>
</evidence>
<feature type="region of interest" description="Disordered" evidence="1">
    <location>
        <begin position="340"/>
        <end position="406"/>
    </location>
</feature>
<proteinExistence type="predicted"/>
<evidence type="ECO:0000313" key="3">
    <source>
        <dbReference type="Proteomes" id="UP001175261"/>
    </source>
</evidence>
<feature type="compositionally biased region" description="Basic and acidic residues" evidence="1">
    <location>
        <begin position="382"/>
        <end position="391"/>
    </location>
</feature>